<feature type="non-terminal residue" evidence="4">
    <location>
        <position position="1"/>
    </location>
</feature>
<protein>
    <submittedName>
        <fullName evidence="4">28514_t:CDS:1</fullName>
    </submittedName>
</protein>
<reference evidence="4 5" key="1">
    <citation type="submission" date="2021-06" db="EMBL/GenBank/DDBJ databases">
        <authorList>
            <person name="Kallberg Y."/>
            <person name="Tangrot J."/>
            <person name="Rosling A."/>
        </authorList>
    </citation>
    <scope>NUCLEOTIDE SEQUENCE [LARGE SCALE GENOMIC DNA]</scope>
    <source>
        <strain evidence="4 5">120-4 pot B 10/14</strain>
    </source>
</reference>
<keyword evidence="5" id="KW-1185">Reference proteome</keyword>
<evidence type="ECO:0000259" key="3">
    <source>
        <dbReference type="PROSITE" id="PS50966"/>
    </source>
</evidence>
<keyword evidence="1" id="KW-0862">Zinc</keyword>
<dbReference type="InterPro" id="IPR007527">
    <property type="entry name" value="Znf_SWIM"/>
</dbReference>
<dbReference type="PROSITE" id="PS50966">
    <property type="entry name" value="ZF_SWIM"/>
    <property type="match status" value="1"/>
</dbReference>
<organism evidence="4 5">
    <name type="scientific">Gigaspora margarita</name>
    <dbReference type="NCBI Taxonomy" id="4874"/>
    <lineage>
        <taxon>Eukaryota</taxon>
        <taxon>Fungi</taxon>
        <taxon>Fungi incertae sedis</taxon>
        <taxon>Mucoromycota</taxon>
        <taxon>Glomeromycotina</taxon>
        <taxon>Glomeromycetes</taxon>
        <taxon>Diversisporales</taxon>
        <taxon>Gigasporaceae</taxon>
        <taxon>Gigaspora</taxon>
    </lineage>
</organism>
<dbReference type="Proteomes" id="UP000789901">
    <property type="component" value="Unassembled WGS sequence"/>
</dbReference>
<sequence length="720" mass="82530">KVHEWFSAFEACTKTTMPQTKGFTIKGKHVIFREKRHCLHSNEVKKKQGGREIKRPYSARLQNINCDASIHLRLEKWRLELSHPLEINIRFVHNHVIDSAESLSFRHIRKEIRDKFLNLFNDGHSPASALHSHEDDLHLSAVNDQELLELLADRAKAVVNEYNSSGNGKAVLQKYNTYVGSAFILCIVTGLMCRVHEKVSQAGELCYMDASASFEPLNTSVTLLYTSCSVGALPLGLCITSDESEVTLEKALNLLKTILPPYAFYGRSPQIGPTIFLTDNSDAERNALELCWPQAVRLLCTFHFLQSFWRWLYNAKHGINKSDRILIMSKMKKILYALDISEINLHYSEFKQNFYSYYPLLRRPVEILWEHRNFWALSFRSGLLIRGNHMNNYIERSFGLLKDVVFARTQAYNPVQVFHFITSKMERFYEQRLLCFAHRRPGYLQLAKRFVCPGWESVDMDSIRKTSVENEFLVLSTKQNDLFYTVNSEIGTCTCQVGATGAPCKHQGAIAMKFHIKMLNFLPSLTPDDRMVYTYIALVAKNSSFYASLHANFTSQESESFNQRLEITSTMDSFEQNEEINNSAVEISDNSDNSTLDIFVEEVRNDYQNAGSQFCAALNKFIERYHAAISISITRLTSFLHNINSNVDATRIKSGAMIRVQVESVKRRKLEGSSRVRRSGTSVNRMKENVDSQTIPSRKKRKVNKKAHNLGENVAKNQLN</sequence>
<evidence type="ECO:0000313" key="5">
    <source>
        <dbReference type="Proteomes" id="UP000789901"/>
    </source>
</evidence>
<feature type="domain" description="SWIM-type" evidence="3">
    <location>
        <begin position="484"/>
        <end position="515"/>
    </location>
</feature>
<feature type="compositionally biased region" description="Basic residues" evidence="2">
    <location>
        <begin position="697"/>
        <end position="708"/>
    </location>
</feature>
<comment type="caution">
    <text evidence="4">The sequence shown here is derived from an EMBL/GenBank/DDBJ whole genome shotgun (WGS) entry which is preliminary data.</text>
</comment>
<name>A0ABN7WN96_GIGMA</name>
<accession>A0ABN7WN96</accession>
<dbReference type="PANTHER" id="PTHR35385">
    <property type="entry name" value="PROTEIN B, PUTATIVE-RELATED-RELATED"/>
    <property type="match status" value="1"/>
</dbReference>
<proteinExistence type="predicted"/>
<dbReference type="EMBL" id="CAJVQB010053954">
    <property type="protein sequence ID" value="CAG8836584.1"/>
    <property type="molecule type" value="Genomic_DNA"/>
</dbReference>
<keyword evidence="1" id="KW-0863">Zinc-finger</keyword>
<keyword evidence="1" id="KW-0479">Metal-binding</keyword>
<feature type="region of interest" description="Disordered" evidence="2">
    <location>
        <begin position="669"/>
        <end position="720"/>
    </location>
</feature>
<gene>
    <name evidence="4" type="ORF">GMARGA_LOCUS33104</name>
</gene>
<evidence type="ECO:0000256" key="1">
    <source>
        <dbReference type="PROSITE-ProRule" id="PRU00325"/>
    </source>
</evidence>
<evidence type="ECO:0000313" key="4">
    <source>
        <dbReference type="EMBL" id="CAG8836584.1"/>
    </source>
</evidence>
<dbReference type="PANTHER" id="PTHR35385:SF2">
    <property type="entry name" value="PROTEIN B, PUTATIVE-RELATED"/>
    <property type="match status" value="1"/>
</dbReference>
<evidence type="ECO:0000256" key="2">
    <source>
        <dbReference type="SAM" id="MobiDB-lite"/>
    </source>
</evidence>